<keyword evidence="3" id="KW-1185">Reference proteome</keyword>
<gene>
    <name evidence="2" type="ORF">F443_14334</name>
</gene>
<dbReference type="HOGENOM" id="CLU_1163097_0_0_1"/>
<name>V9EQ36_PHYNI</name>
<evidence type="ECO:0000256" key="1">
    <source>
        <dbReference type="SAM" id="MobiDB-lite"/>
    </source>
</evidence>
<dbReference type="EMBL" id="ANIZ01002483">
    <property type="protein sequence ID" value="ETI40202.1"/>
    <property type="molecule type" value="Genomic_DNA"/>
</dbReference>
<accession>V9EQ36</accession>
<comment type="caution">
    <text evidence="2">The sequence shown here is derived from an EMBL/GenBank/DDBJ whole genome shotgun (WGS) entry which is preliminary data.</text>
</comment>
<dbReference type="AlphaFoldDB" id="V9EQ36"/>
<feature type="compositionally biased region" description="Basic and acidic residues" evidence="1">
    <location>
        <begin position="69"/>
        <end position="81"/>
    </location>
</feature>
<dbReference type="Proteomes" id="UP000018721">
    <property type="component" value="Unassembled WGS sequence"/>
</dbReference>
<reference evidence="2 3" key="1">
    <citation type="submission" date="2013-11" db="EMBL/GenBank/DDBJ databases">
        <title>The Genome Sequence of Phytophthora parasitica P1569.</title>
        <authorList>
            <consortium name="The Broad Institute Genomics Platform"/>
            <person name="Russ C."/>
            <person name="Tyler B."/>
            <person name="Panabieres F."/>
            <person name="Shan W."/>
            <person name="Tripathy S."/>
            <person name="Grunwald N."/>
            <person name="Machado M."/>
            <person name="Johnson C.S."/>
            <person name="Arredondo F."/>
            <person name="Hong C."/>
            <person name="Coffey M."/>
            <person name="Young S.K."/>
            <person name="Zeng Q."/>
            <person name="Gargeya S."/>
            <person name="Fitzgerald M."/>
            <person name="Abouelleil A."/>
            <person name="Alvarado L."/>
            <person name="Chapman S.B."/>
            <person name="Gainer-Dewar J."/>
            <person name="Goldberg J."/>
            <person name="Griggs A."/>
            <person name="Gujja S."/>
            <person name="Hansen M."/>
            <person name="Howarth C."/>
            <person name="Imamovic A."/>
            <person name="Ireland A."/>
            <person name="Larimer J."/>
            <person name="McCowan C."/>
            <person name="Murphy C."/>
            <person name="Pearson M."/>
            <person name="Poon T.W."/>
            <person name="Priest M."/>
            <person name="Roberts A."/>
            <person name="Saif S."/>
            <person name="Shea T."/>
            <person name="Sykes S."/>
            <person name="Wortman J."/>
            <person name="Nusbaum C."/>
            <person name="Birren B."/>
        </authorList>
    </citation>
    <scope>NUCLEOTIDE SEQUENCE [LARGE SCALE GENOMIC DNA]</scope>
    <source>
        <strain evidence="2 3">P1569</strain>
    </source>
</reference>
<proteinExistence type="predicted"/>
<sequence length="239" mass="26778">MCSNFLSIRLTGFKSSLKRSGFPMESIRIKLLALILEGMPRRHIGLLHLESGLRNKLSTAALRVRYHAGNHDQTRDQHLQDQGEDQGDGENAARATDLADDEVFGFTTHEAEQILPWQGRADDDADDNDFAGFVRQPPFNQERIEIEVETSWFDATGTPFRGDRSVYSEKNELFRPDANSDGIVDYANVLILVELFEDTSHICAEAQSHGNIGNTTRLCYPQQKLNTALCATACKKSFS</sequence>
<protein>
    <submittedName>
        <fullName evidence="2">Uncharacterized protein</fullName>
    </submittedName>
</protein>
<evidence type="ECO:0000313" key="2">
    <source>
        <dbReference type="EMBL" id="ETI40202.1"/>
    </source>
</evidence>
<dbReference type="OrthoDB" id="10280547at2759"/>
<feature type="region of interest" description="Disordered" evidence="1">
    <location>
        <begin position="69"/>
        <end position="92"/>
    </location>
</feature>
<organism evidence="2 3">
    <name type="scientific">Phytophthora nicotianae P1569</name>
    <dbReference type="NCBI Taxonomy" id="1317065"/>
    <lineage>
        <taxon>Eukaryota</taxon>
        <taxon>Sar</taxon>
        <taxon>Stramenopiles</taxon>
        <taxon>Oomycota</taxon>
        <taxon>Peronosporomycetes</taxon>
        <taxon>Peronosporales</taxon>
        <taxon>Peronosporaceae</taxon>
        <taxon>Phytophthora</taxon>
    </lineage>
</organism>
<evidence type="ECO:0000313" key="3">
    <source>
        <dbReference type="Proteomes" id="UP000018721"/>
    </source>
</evidence>